<dbReference type="SUPFAM" id="SSF46689">
    <property type="entry name" value="Homeodomain-like"/>
    <property type="match status" value="1"/>
</dbReference>
<sequence length="287" mass="32343">MTKDLKQKLKDHWEGFTASERKIANYLMHNIRDLPFETAASLGKRVGVSPMTVGRFLRTLGYEGLGEMKEEFRGDGTWRHLYKPPEPPQDGDAIAMHLLAETRALAGVHEVVRTREWKSAIRQLVSADRVSVASFQHSTFLGLGLANLLQQVRPRVAFNDGADSACVDMLLDSNKNSCVVLIDQRRYFRQFREVAEHVAGRGIPLVLIADIECYWARELTPHALLIPASEVWHSYCAMSSLFSLIVAAVIENSDGVMERLSEINELRQEQGCYIDPPRGKAQRKPGR</sequence>
<comment type="caution">
    <text evidence="2">The sequence shown here is derived from an EMBL/GenBank/DDBJ whole genome shotgun (WGS) entry which is preliminary data.</text>
</comment>
<dbReference type="Proteomes" id="UP000252387">
    <property type="component" value="Unassembled WGS sequence"/>
</dbReference>
<dbReference type="GO" id="GO:1901135">
    <property type="term" value="P:carbohydrate derivative metabolic process"/>
    <property type="evidence" value="ECO:0007669"/>
    <property type="project" value="InterPro"/>
</dbReference>
<dbReference type="InterPro" id="IPR046348">
    <property type="entry name" value="SIS_dom_sf"/>
</dbReference>
<dbReference type="RefSeq" id="WP_114340746.1">
    <property type="nucleotide sequence ID" value="NZ_QFWQ01000003.1"/>
</dbReference>
<dbReference type="GO" id="GO:0003700">
    <property type="term" value="F:DNA-binding transcription factor activity"/>
    <property type="evidence" value="ECO:0007669"/>
    <property type="project" value="InterPro"/>
</dbReference>
<evidence type="ECO:0000313" key="2">
    <source>
        <dbReference type="EMBL" id="RCS30666.1"/>
    </source>
</evidence>
<dbReference type="InterPro" id="IPR009057">
    <property type="entry name" value="Homeodomain-like_sf"/>
</dbReference>
<dbReference type="EMBL" id="QFWQ01000003">
    <property type="protein sequence ID" value="RCS30666.1"/>
    <property type="molecule type" value="Genomic_DNA"/>
</dbReference>
<dbReference type="Pfam" id="PF01418">
    <property type="entry name" value="HTH_6"/>
    <property type="match status" value="1"/>
</dbReference>
<dbReference type="PROSITE" id="PS51071">
    <property type="entry name" value="HTH_RPIR"/>
    <property type="match status" value="1"/>
</dbReference>
<dbReference type="PANTHER" id="PTHR30514:SF18">
    <property type="entry name" value="RPIR-FAMILY TRANSCRIPTIONAL REGULATOR"/>
    <property type="match status" value="1"/>
</dbReference>
<dbReference type="InterPro" id="IPR000281">
    <property type="entry name" value="HTH_RpiR"/>
</dbReference>
<proteinExistence type="predicted"/>
<evidence type="ECO:0000313" key="3">
    <source>
        <dbReference type="Proteomes" id="UP000252387"/>
    </source>
</evidence>
<keyword evidence="3" id="KW-1185">Reference proteome</keyword>
<dbReference type="GO" id="GO:0003677">
    <property type="term" value="F:DNA binding"/>
    <property type="evidence" value="ECO:0007669"/>
    <property type="project" value="InterPro"/>
</dbReference>
<accession>A0A368KHS1</accession>
<name>A0A368KHS1_9GAMM</name>
<dbReference type="InterPro" id="IPR036388">
    <property type="entry name" value="WH-like_DNA-bd_sf"/>
</dbReference>
<dbReference type="SUPFAM" id="SSF53697">
    <property type="entry name" value="SIS domain"/>
    <property type="match status" value="1"/>
</dbReference>
<gene>
    <name evidence="2" type="ORF">DEO45_02495</name>
</gene>
<dbReference type="GO" id="GO:0097367">
    <property type="term" value="F:carbohydrate derivative binding"/>
    <property type="evidence" value="ECO:0007669"/>
    <property type="project" value="InterPro"/>
</dbReference>
<dbReference type="PANTHER" id="PTHR30514">
    <property type="entry name" value="GLUCOKINASE"/>
    <property type="match status" value="1"/>
</dbReference>
<reference evidence="2 3" key="1">
    <citation type="submission" date="2018-05" db="EMBL/GenBank/DDBJ databases">
        <title>Draft genome sequence of Rhodanobacter denitrificans Yn1 isolated from gold copper mine.</title>
        <authorList>
            <person name="Yang N."/>
            <person name="Mazhar H.S."/>
            <person name="Rensing C."/>
        </authorList>
    </citation>
    <scope>NUCLEOTIDE SEQUENCE [LARGE SCALE GENOMIC DNA]</scope>
    <source>
        <strain evidence="2 3">Yn1</strain>
    </source>
</reference>
<dbReference type="InterPro" id="IPR047640">
    <property type="entry name" value="RpiR-like"/>
</dbReference>
<feature type="domain" description="HTH rpiR-type" evidence="1">
    <location>
        <begin position="3"/>
        <end position="79"/>
    </location>
</feature>
<evidence type="ECO:0000259" key="1">
    <source>
        <dbReference type="PROSITE" id="PS51071"/>
    </source>
</evidence>
<dbReference type="AlphaFoldDB" id="A0A368KHS1"/>
<dbReference type="Gene3D" id="3.40.50.10490">
    <property type="entry name" value="Glucose-6-phosphate isomerase like protein, domain 1"/>
    <property type="match status" value="1"/>
</dbReference>
<organism evidence="2 3">
    <name type="scientific">Rhodanobacter denitrificans</name>
    <dbReference type="NCBI Taxonomy" id="666685"/>
    <lineage>
        <taxon>Bacteria</taxon>
        <taxon>Pseudomonadati</taxon>
        <taxon>Pseudomonadota</taxon>
        <taxon>Gammaproteobacteria</taxon>
        <taxon>Lysobacterales</taxon>
        <taxon>Rhodanobacteraceae</taxon>
        <taxon>Rhodanobacter</taxon>
    </lineage>
</organism>
<dbReference type="Gene3D" id="1.10.10.10">
    <property type="entry name" value="Winged helix-like DNA-binding domain superfamily/Winged helix DNA-binding domain"/>
    <property type="match status" value="1"/>
</dbReference>
<protein>
    <submittedName>
        <fullName evidence="2">MurR/RpiR family transcriptional regulator</fullName>
    </submittedName>
</protein>
<dbReference type="OrthoDB" id="8582409at2"/>